<dbReference type="OrthoDB" id="8881374at2"/>
<accession>A0A1I4HNW1</accession>
<evidence type="ECO:0000313" key="3">
    <source>
        <dbReference type="Proteomes" id="UP000199550"/>
    </source>
</evidence>
<dbReference type="InterPro" id="IPR007791">
    <property type="entry name" value="DjlA_N"/>
</dbReference>
<dbReference type="Proteomes" id="UP000199550">
    <property type="component" value="Unassembled WGS sequence"/>
</dbReference>
<evidence type="ECO:0000259" key="1">
    <source>
        <dbReference type="Pfam" id="PF05099"/>
    </source>
</evidence>
<keyword evidence="3" id="KW-1185">Reference proteome</keyword>
<dbReference type="CDD" id="cd07177">
    <property type="entry name" value="terB_like"/>
    <property type="match status" value="1"/>
</dbReference>
<dbReference type="Pfam" id="PF05099">
    <property type="entry name" value="TerB"/>
    <property type="match status" value="1"/>
</dbReference>
<proteinExistence type="predicted"/>
<sequence>MTTIHTDEEQVHSFNEVEQVVADTLRFKRKLAIGGDAYASLRIAKSAQQIWDVGGVAASGGGLAASTFVASTFFTSGGFMSAIGLGAAAATPVGWVIGAAVASGGAYYGVTRLFRDYGDSRVEVIPKFINTPIDLLGASLMDMLGAFALKVAAIDGVVDAREITVVQEYFVKEWGFDPKYTDSAIQVLIENAPQNSISEMTKAFAAFAKSNPDCNFQAIRRELVSLLTEIAEADGKIGEQEELVIDKVAQILDQEASVTSYVREIAGAPSKAFGWASRKVFGRKAT</sequence>
<dbReference type="AlphaFoldDB" id="A0A1I4HNW1"/>
<dbReference type="SUPFAM" id="SSF158682">
    <property type="entry name" value="TerB-like"/>
    <property type="match status" value="1"/>
</dbReference>
<name>A0A1I4HNW1_9RHOB</name>
<evidence type="ECO:0000313" key="2">
    <source>
        <dbReference type="EMBL" id="SFL43862.1"/>
    </source>
</evidence>
<gene>
    <name evidence="2" type="ORF">SAMN04488004_1195</name>
</gene>
<dbReference type="InterPro" id="IPR029024">
    <property type="entry name" value="TerB-like"/>
</dbReference>
<dbReference type="RefSeq" id="WP_090190787.1">
    <property type="nucleotide sequence ID" value="NZ_FOTF01000019.1"/>
</dbReference>
<feature type="domain" description="Co-chaperone DjlA N-terminal" evidence="1">
    <location>
        <begin position="146"/>
        <end position="254"/>
    </location>
</feature>
<dbReference type="Gene3D" id="1.10.3680.10">
    <property type="entry name" value="TerB-like"/>
    <property type="match status" value="1"/>
</dbReference>
<reference evidence="2 3" key="1">
    <citation type="submission" date="2016-10" db="EMBL/GenBank/DDBJ databases">
        <authorList>
            <person name="de Groot N.N."/>
        </authorList>
    </citation>
    <scope>NUCLEOTIDE SEQUENCE [LARGE SCALE GENOMIC DNA]</scope>
    <source>
        <strain evidence="2 3">DSM 16199</strain>
    </source>
</reference>
<organism evidence="2 3">
    <name type="scientific">Loktanella salsilacus</name>
    <dbReference type="NCBI Taxonomy" id="195913"/>
    <lineage>
        <taxon>Bacteria</taxon>
        <taxon>Pseudomonadati</taxon>
        <taxon>Pseudomonadota</taxon>
        <taxon>Alphaproteobacteria</taxon>
        <taxon>Rhodobacterales</taxon>
        <taxon>Roseobacteraceae</taxon>
        <taxon>Loktanella</taxon>
    </lineage>
</organism>
<protein>
    <submittedName>
        <fullName evidence="2">Tellurite resistance protein TerB</fullName>
    </submittedName>
</protein>
<dbReference type="EMBL" id="FOTF01000019">
    <property type="protein sequence ID" value="SFL43862.1"/>
    <property type="molecule type" value="Genomic_DNA"/>
</dbReference>